<dbReference type="Pfam" id="PF11994">
    <property type="entry name" value="DUF3489"/>
    <property type="match status" value="1"/>
</dbReference>
<dbReference type="Proteomes" id="UP000298596">
    <property type="component" value="Plasmid p6"/>
</dbReference>
<name>A0A4D8QGQ9_AZOBR</name>
<organism evidence="1 2">
    <name type="scientific">Azospirillum brasilense</name>
    <dbReference type="NCBI Taxonomy" id="192"/>
    <lineage>
        <taxon>Bacteria</taxon>
        <taxon>Pseudomonadati</taxon>
        <taxon>Pseudomonadota</taxon>
        <taxon>Alphaproteobacteria</taxon>
        <taxon>Rhodospirillales</taxon>
        <taxon>Azospirillaceae</taxon>
        <taxon>Azospirillum</taxon>
    </lineage>
</organism>
<dbReference type="AlphaFoldDB" id="A0A4D8QGQ9"/>
<dbReference type="InterPro" id="IPR021880">
    <property type="entry name" value="DUF3489"/>
</dbReference>
<keyword evidence="1" id="KW-0614">Plasmid</keyword>
<dbReference type="EMBL" id="CP032336">
    <property type="protein sequence ID" value="QCO07410.1"/>
    <property type="molecule type" value="Genomic_DNA"/>
</dbReference>
<protein>
    <submittedName>
        <fullName evidence="1">DUF3489 domain-containing protein</fullName>
    </submittedName>
</protein>
<geneLocation type="plasmid" evidence="1 2">
    <name>p6</name>
</geneLocation>
<proteinExistence type="predicted"/>
<evidence type="ECO:0000313" key="1">
    <source>
        <dbReference type="EMBL" id="QCO07410.1"/>
    </source>
</evidence>
<accession>A0A4D8QGQ9</accession>
<evidence type="ECO:0000313" key="2">
    <source>
        <dbReference type="Proteomes" id="UP000298596"/>
    </source>
</evidence>
<sequence>MSPIRDLSGPNLVALYNALAEASVKRFETRAAGIKRVIDHISQYNLDDEAVRLAMAKACFPTVPQDDDVPTAPPTMVDVSSPGPVVTSPYVSPEPSPRFPKPGTKPRIIIDLVCREGGATMVELITATGWKRCSGTLSVLNRTFGLGVRREKGGDGVTRFQGRFPVVAVAGPVVAQ</sequence>
<gene>
    <name evidence="1" type="ORF">D3867_36670</name>
</gene>
<reference evidence="1 2" key="1">
    <citation type="submission" date="2018-09" db="EMBL/GenBank/DDBJ databases">
        <title>Whole genome based analysis of evolution and adaptive divergence in Indian and Brazilian strains of Azospirillum brasilense.</title>
        <authorList>
            <person name="Singh C."/>
            <person name="Tripathi A.K."/>
        </authorList>
    </citation>
    <scope>NUCLEOTIDE SEQUENCE [LARGE SCALE GENOMIC DNA]</scope>
    <source>
        <strain evidence="1 2">MTCC4036</strain>
        <plasmid evidence="1 2">p6</plasmid>
    </source>
</reference>